<dbReference type="Proteomes" id="UP000294564">
    <property type="component" value="Unassembled WGS sequence"/>
</dbReference>
<reference evidence="1 2" key="1">
    <citation type="submission" date="2019-03" db="EMBL/GenBank/DDBJ databases">
        <title>Genomic Encyclopedia of Type Strains, Phase IV (KMG-IV): sequencing the most valuable type-strain genomes for metagenomic binning, comparative biology and taxonomic classification.</title>
        <authorList>
            <person name="Goeker M."/>
        </authorList>
    </citation>
    <scope>NUCLEOTIDE SEQUENCE [LARGE SCALE GENOMIC DNA]</scope>
    <source>
        <strain evidence="1 2">DSM 14836</strain>
    </source>
</reference>
<name>A0A4R2P003_9FLAO</name>
<accession>A0A4R2P003</accession>
<protein>
    <submittedName>
        <fullName evidence="1">Uncharacterized protein</fullName>
    </submittedName>
</protein>
<evidence type="ECO:0000313" key="2">
    <source>
        <dbReference type="Proteomes" id="UP000294564"/>
    </source>
</evidence>
<gene>
    <name evidence="1" type="ORF">EV195_101102</name>
</gene>
<proteinExistence type="predicted"/>
<comment type="caution">
    <text evidence="1">The sequence shown here is derived from an EMBL/GenBank/DDBJ whole genome shotgun (WGS) entry which is preliminary data.</text>
</comment>
<dbReference type="EMBL" id="SLXM01000001">
    <property type="protein sequence ID" value="TCP27943.1"/>
    <property type="molecule type" value="Genomic_DNA"/>
</dbReference>
<dbReference type="AlphaFoldDB" id="A0A4R2P003"/>
<organism evidence="1 2">
    <name type="scientific">Tenacibaculum skagerrakense</name>
    <dbReference type="NCBI Taxonomy" id="186571"/>
    <lineage>
        <taxon>Bacteria</taxon>
        <taxon>Pseudomonadati</taxon>
        <taxon>Bacteroidota</taxon>
        <taxon>Flavobacteriia</taxon>
        <taxon>Flavobacteriales</taxon>
        <taxon>Flavobacteriaceae</taxon>
        <taxon>Tenacibaculum</taxon>
    </lineage>
</organism>
<sequence length="33" mass="3579">MTTVLLNRLDKIVKGFLATLSECAKGASYAINH</sequence>
<keyword evidence="2" id="KW-1185">Reference proteome</keyword>
<evidence type="ECO:0000313" key="1">
    <source>
        <dbReference type="EMBL" id="TCP27943.1"/>
    </source>
</evidence>